<sequence>MFLRIDKLQIEFPRPQQADPASAGIVQELLGGKFGEPDPRQTTVGLTRRRTSRT</sequence>
<dbReference type="AlphaFoldDB" id="A0A6J4PB00"/>
<dbReference type="InterPro" id="IPR012347">
    <property type="entry name" value="Ferritin-like"/>
</dbReference>
<dbReference type="EMBL" id="CADCUZ010000053">
    <property type="protein sequence ID" value="CAA9410979.1"/>
    <property type="molecule type" value="Genomic_DNA"/>
</dbReference>
<reference evidence="2" key="1">
    <citation type="submission" date="2020-02" db="EMBL/GenBank/DDBJ databases">
        <authorList>
            <person name="Meier V. D."/>
        </authorList>
    </citation>
    <scope>NUCLEOTIDE SEQUENCE</scope>
    <source>
        <strain evidence="2">AVDCRST_MAG55</strain>
    </source>
</reference>
<feature type="region of interest" description="Disordered" evidence="1">
    <location>
        <begin position="31"/>
        <end position="54"/>
    </location>
</feature>
<name>A0A6J4PB00_9ACTN</name>
<organism evidence="2">
    <name type="scientific">uncultured Rubrobacteraceae bacterium</name>
    <dbReference type="NCBI Taxonomy" id="349277"/>
    <lineage>
        <taxon>Bacteria</taxon>
        <taxon>Bacillati</taxon>
        <taxon>Actinomycetota</taxon>
        <taxon>Rubrobacteria</taxon>
        <taxon>Rubrobacterales</taxon>
        <taxon>Rubrobacteraceae</taxon>
        <taxon>environmental samples</taxon>
    </lineage>
</organism>
<dbReference type="Gene3D" id="1.20.1260.10">
    <property type="match status" value="1"/>
</dbReference>
<accession>A0A6J4PB00</accession>
<dbReference type="InterPro" id="IPR009078">
    <property type="entry name" value="Ferritin-like_SF"/>
</dbReference>
<gene>
    <name evidence="2" type="ORF">AVDCRST_MAG55-1261</name>
</gene>
<dbReference type="GO" id="GO:0004096">
    <property type="term" value="F:catalase activity"/>
    <property type="evidence" value="ECO:0007669"/>
    <property type="project" value="UniProtKB-EC"/>
</dbReference>
<proteinExistence type="predicted"/>
<keyword evidence="2" id="KW-0560">Oxidoreductase</keyword>
<dbReference type="SUPFAM" id="SSF47240">
    <property type="entry name" value="Ferritin-like"/>
    <property type="match status" value="1"/>
</dbReference>
<evidence type="ECO:0000313" key="2">
    <source>
        <dbReference type="EMBL" id="CAA9410979.1"/>
    </source>
</evidence>
<protein>
    <submittedName>
        <fullName evidence="2">Manganese catalase</fullName>
        <ecNumber evidence="2">1.11.1.6</ecNumber>
    </submittedName>
</protein>
<evidence type="ECO:0000256" key="1">
    <source>
        <dbReference type="SAM" id="MobiDB-lite"/>
    </source>
</evidence>
<dbReference type="EC" id="1.11.1.6" evidence="2"/>
<keyword evidence="2" id="KW-0575">Peroxidase</keyword>